<evidence type="ECO:0000313" key="6">
    <source>
        <dbReference type="Proteomes" id="UP000277811"/>
    </source>
</evidence>
<keyword evidence="6" id="KW-1185">Reference proteome</keyword>
<organism evidence="5 6">
    <name type="scientific">Lucifera butyrica</name>
    <dbReference type="NCBI Taxonomy" id="1351585"/>
    <lineage>
        <taxon>Bacteria</taxon>
        <taxon>Bacillati</taxon>
        <taxon>Bacillota</taxon>
        <taxon>Negativicutes</taxon>
        <taxon>Veillonellales</taxon>
        <taxon>Veillonellaceae</taxon>
        <taxon>Lucifera</taxon>
    </lineage>
</organism>
<proteinExistence type="inferred from homology"/>
<comment type="similarity">
    <text evidence="1">Belongs to the bacterial solute-binding protein 1 family.</text>
</comment>
<gene>
    <name evidence="5" type="ORF">LUCI_0948</name>
</gene>
<evidence type="ECO:0000256" key="4">
    <source>
        <dbReference type="SAM" id="SignalP"/>
    </source>
</evidence>
<feature type="chain" id="PRO_5039729942" description="Bacterial extracellular solute-binding protein" evidence="4">
    <location>
        <begin position="23"/>
        <end position="416"/>
    </location>
</feature>
<reference evidence="5 6" key="1">
    <citation type="submission" date="2018-06" db="EMBL/GenBank/DDBJ databases">
        <authorList>
            <person name="Strepis N."/>
        </authorList>
    </citation>
    <scope>NUCLEOTIDE SEQUENCE [LARGE SCALE GENOMIC DNA]</scope>
    <source>
        <strain evidence="5">LUCI</strain>
    </source>
</reference>
<dbReference type="PANTHER" id="PTHR30061:SF50">
    <property type="entry name" value="MALTOSE_MALTODEXTRIN-BINDING PERIPLASMIC PROTEIN"/>
    <property type="match status" value="1"/>
</dbReference>
<evidence type="ECO:0000256" key="2">
    <source>
        <dbReference type="ARBA" id="ARBA00022448"/>
    </source>
</evidence>
<dbReference type="OrthoDB" id="9808332at2"/>
<evidence type="ECO:0000313" key="5">
    <source>
        <dbReference type="EMBL" id="VBB05737.1"/>
    </source>
</evidence>
<dbReference type="GO" id="GO:0042956">
    <property type="term" value="P:maltodextrin transmembrane transport"/>
    <property type="evidence" value="ECO:0007669"/>
    <property type="project" value="TreeGrafter"/>
</dbReference>
<feature type="signal peptide" evidence="4">
    <location>
        <begin position="1"/>
        <end position="22"/>
    </location>
</feature>
<evidence type="ECO:0000256" key="3">
    <source>
        <dbReference type="ARBA" id="ARBA00022729"/>
    </source>
</evidence>
<dbReference type="PANTHER" id="PTHR30061">
    <property type="entry name" value="MALTOSE-BINDING PERIPLASMIC PROTEIN"/>
    <property type="match status" value="1"/>
</dbReference>
<evidence type="ECO:0000256" key="1">
    <source>
        <dbReference type="ARBA" id="ARBA00008520"/>
    </source>
</evidence>
<dbReference type="Gene3D" id="3.40.190.10">
    <property type="entry name" value="Periplasmic binding protein-like II"/>
    <property type="match status" value="2"/>
</dbReference>
<dbReference type="GO" id="GO:0055052">
    <property type="term" value="C:ATP-binding cassette (ABC) transporter complex, substrate-binding subunit-containing"/>
    <property type="evidence" value="ECO:0007669"/>
    <property type="project" value="TreeGrafter"/>
</dbReference>
<dbReference type="CDD" id="cd14748">
    <property type="entry name" value="PBP2_UgpB"/>
    <property type="match status" value="1"/>
</dbReference>
<name>A0A498R4I6_9FIRM</name>
<dbReference type="EMBL" id="UPPP01000058">
    <property type="protein sequence ID" value="VBB05737.1"/>
    <property type="molecule type" value="Genomic_DNA"/>
</dbReference>
<dbReference type="InterPro" id="IPR006059">
    <property type="entry name" value="SBP"/>
</dbReference>
<dbReference type="Proteomes" id="UP000277811">
    <property type="component" value="Unassembled WGS sequence"/>
</dbReference>
<dbReference type="SUPFAM" id="SSF53850">
    <property type="entry name" value="Periplasmic binding protein-like II"/>
    <property type="match status" value="1"/>
</dbReference>
<accession>A0A498R4I6</accession>
<dbReference type="AlphaFoldDB" id="A0A498R4I6"/>
<keyword evidence="3 4" id="KW-0732">Signal</keyword>
<keyword evidence="2" id="KW-0813">Transport</keyword>
<dbReference type="GO" id="GO:0015768">
    <property type="term" value="P:maltose transport"/>
    <property type="evidence" value="ECO:0007669"/>
    <property type="project" value="TreeGrafter"/>
</dbReference>
<evidence type="ECO:0008006" key="7">
    <source>
        <dbReference type="Google" id="ProtNLM"/>
    </source>
</evidence>
<dbReference type="Pfam" id="PF13416">
    <property type="entry name" value="SBP_bac_8"/>
    <property type="match status" value="1"/>
</dbReference>
<sequence length="416" mass="45714">MGKWTKLAALIAMLALSAALFAGCGGSTKTGGEAKKGGKVTLTLWHYYELPPQQKALNEVAQKFNSSQDKITIKMEFLPRNELTKQLSIGMVANKLPDLVFLDNPDTPSFAAMGLLADITDKVNSPDVKKDAYYPGPLKSNTVNGKYYGIPLGSNCVALFYNIDMLKAAGITPPSTWDELRADAKKLTKDGTYGFAMSGIKNEEGTFQMLPWILSPGASFDRLDSAEGIKGFQFVTDLINDGSLSKECINWTQTDVEKQFATGKTAMMENGPWQLPVIKADAPNLKYGVVLLPKDKQYASVLGGENLSIIKGHHEAEAWEFVKFLMKPENLNPILDSIGYIPSRKDWAEGSAKLNSDPIMKVFVEEMKYAMPRGPEPKWPEVSEAIYTAMQECFTNQMKPEQAAKAAEAKVSNVLK</sequence>
<dbReference type="PROSITE" id="PS51257">
    <property type="entry name" value="PROKAR_LIPOPROTEIN"/>
    <property type="match status" value="1"/>
</dbReference>
<dbReference type="GO" id="GO:1901982">
    <property type="term" value="F:maltose binding"/>
    <property type="evidence" value="ECO:0007669"/>
    <property type="project" value="TreeGrafter"/>
</dbReference>
<dbReference type="RefSeq" id="WP_122626711.1">
    <property type="nucleotide sequence ID" value="NZ_UPPP01000058.1"/>
</dbReference>
<protein>
    <recommendedName>
        <fullName evidence="7">Bacterial extracellular solute-binding protein</fullName>
    </recommendedName>
</protein>